<evidence type="ECO:0000256" key="1">
    <source>
        <dbReference type="SAM" id="MobiDB-lite"/>
    </source>
</evidence>
<name>A0ABP0PYM0_9DINO</name>
<accession>A0ABP0PYM0</accession>
<evidence type="ECO:0000313" key="3">
    <source>
        <dbReference type="EMBL" id="CAK9082201.1"/>
    </source>
</evidence>
<dbReference type="SUPFAM" id="SSF53335">
    <property type="entry name" value="S-adenosyl-L-methionine-dependent methyltransferases"/>
    <property type="match status" value="1"/>
</dbReference>
<dbReference type="Gene3D" id="3.40.50.150">
    <property type="entry name" value="Vaccinia Virus protein VP39"/>
    <property type="match status" value="1"/>
</dbReference>
<evidence type="ECO:0000313" key="4">
    <source>
        <dbReference type="Proteomes" id="UP001642484"/>
    </source>
</evidence>
<evidence type="ECO:0000313" key="2">
    <source>
        <dbReference type="EMBL" id="CAK9081118.1"/>
    </source>
</evidence>
<comment type="caution">
    <text evidence="2">The sequence shown here is derived from an EMBL/GenBank/DDBJ whole genome shotgun (WGS) entry which is preliminary data.</text>
</comment>
<gene>
    <name evidence="2" type="ORF">CCMP2556_LOCUS39723</name>
    <name evidence="3" type="ORF">CCMP2556_LOCUS40166</name>
</gene>
<feature type="region of interest" description="Disordered" evidence="1">
    <location>
        <begin position="115"/>
        <end position="153"/>
    </location>
</feature>
<dbReference type="InterPro" id="IPR029063">
    <property type="entry name" value="SAM-dependent_MTases_sf"/>
</dbReference>
<dbReference type="EMBL" id="CAXAMN010023806">
    <property type="protein sequence ID" value="CAK9081118.1"/>
    <property type="molecule type" value="Genomic_DNA"/>
</dbReference>
<sequence>MRPRDRDRPERANSGSCGTKVAQPGYWEALYAESTRLNATDFNSSWQGVTLERLLQVLDHRLQLKEDQRVVVLGSGDSLLPEDLQQRGVADVIAIDLSPALQKLPHRSVRCLTEERSTRPVSRGLQCGCDPGTGSPGRPAGRTGPGRRSRSSS</sequence>
<organism evidence="2 4">
    <name type="scientific">Durusdinium trenchii</name>
    <dbReference type="NCBI Taxonomy" id="1381693"/>
    <lineage>
        <taxon>Eukaryota</taxon>
        <taxon>Sar</taxon>
        <taxon>Alveolata</taxon>
        <taxon>Dinophyceae</taxon>
        <taxon>Suessiales</taxon>
        <taxon>Symbiodiniaceae</taxon>
        <taxon>Durusdinium</taxon>
    </lineage>
</organism>
<dbReference type="EMBL" id="CAXAMN010023917">
    <property type="protein sequence ID" value="CAK9082201.1"/>
    <property type="molecule type" value="Genomic_DNA"/>
</dbReference>
<feature type="compositionally biased region" description="Low complexity" evidence="1">
    <location>
        <begin position="132"/>
        <end position="142"/>
    </location>
</feature>
<keyword evidence="4" id="KW-1185">Reference proteome</keyword>
<proteinExistence type="predicted"/>
<dbReference type="Proteomes" id="UP001642484">
    <property type="component" value="Unassembled WGS sequence"/>
</dbReference>
<protein>
    <submittedName>
        <fullName evidence="2">Uncharacterized protein</fullName>
    </submittedName>
</protein>
<reference evidence="2 4" key="1">
    <citation type="submission" date="2024-02" db="EMBL/GenBank/DDBJ databases">
        <authorList>
            <person name="Chen Y."/>
            <person name="Shah S."/>
            <person name="Dougan E. K."/>
            <person name="Thang M."/>
            <person name="Chan C."/>
        </authorList>
    </citation>
    <scope>NUCLEOTIDE SEQUENCE [LARGE SCALE GENOMIC DNA]</scope>
</reference>